<gene>
    <name evidence="2" type="ORF">NDU88_001008</name>
</gene>
<name>A0AAV7S650_PLEWA</name>
<sequence>MHCACSRVSEIPATHCADAGNPDIRVPENTNSEYGQSARRVEEGDAAEAGNTDIRVPKTLNRDNGQIVWRAERGEDAERSEEERPEDCEIREDATESDSDLEKGDPVNQGPLTSRGNTTEGQEGPRKQELRHIPGGAWLQQRVRHRECGTKDCRPPIESFTLITGFMPGRHLNDLKHLLLRAIDMATTYEISLTTATVEAASHLIG</sequence>
<dbReference type="EMBL" id="JANPWB010000008">
    <property type="protein sequence ID" value="KAJ1160506.1"/>
    <property type="molecule type" value="Genomic_DNA"/>
</dbReference>
<comment type="caution">
    <text evidence="2">The sequence shown here is derived from an EMBL/GenBank/DDBJ whole genome shotgun (WGS) entry which is preliminary data.</text>
</comment>
<protein>
    <submittedName>
        <fullName evidence="2">Uncharacterized protein</fullName>
    </submittedName>
</protein>
<keyword evidence="3" id="KW-1185">Reference proteome</keyword>
<evidence type="ECO:0000313" key="3">
    <source>
        <dbReference type="Proteomes" id="UP001066276"/>
    </source>
</evidence>
<accession>A0AAV7S650</accession>
<organism evidence="2 3">
    <name type="scientific">Pleurodeles waltl</name>
    <name type="common">Iberian ribbed newt</name>
    <dbReference type="NCBI Taxonomy" id="8319"/>
    <lineage>
        <taxon>Eukaryota</taxon>
        <taxon>Metazoa</taxon>
        <taxon>Chordata</taxon>
        <taxon>Craniata</taxon>
        <taxon>Vertebrata</taxon>
        <taxon>Euteleostomi</taxon>
        <taxon>Amphibia</taxon>
        <taxon>Batrachia</taxon>
        <taxon>Caudata</taxon>
        <taxon>Salamandroidea</taxon>
        <taxon>Salamandridae</taxon>
        <taxon>Pleurodelinae</taxon>
        <taxon>Pleurodeles</taxon>
    </lineage>
</organism>
<reference evidence="2" key="1">
    <citation type="journal article" date="2022" name="bioRxiv">
        <title>Sequencing and chromosome-scale assembly of the giantPleurodeles waltlgenome.</title>
        <authorList>
            <person name="Brown T."/>
            <person name="Elewa A."/>
            <person name="Iarovenko S."/>
            <person name="Subramanian E."/>
            <person name="Araus A.J."/>
            <person name="Petzold A."/>
            <person name="Susuki M."/>
            <person name="Suzuki K.-i.T."/>
            <person name="Hayashi T."/>
            <person name="Toyoda A."/>
            <person name="Oliveira C."/>
            <person name="Osipova E."/>
            <person name="Leigh N.D."/>
            <person name="Simon A."/>
            <person name="Yun M.H."/>
        </authorList>
    </citation>
    <scope>NUCLEOTIDE SEQUENCE</scope>
    <source>
        <strain evidence="2">20211129_DDA</strain>
        <tissue evidence="2">Liver</tissue>
    </source>
</reference>
<feature type="region of interest" description="Disordered" evidence="1">
    <location>
        <begin position="17"/>
        <end position="129"/>
    </location>
</feature>
<dbReference type="AlphaFoldDB" id="A0AAV7S650"/>
<evidence type="ECO:0000313" key="2">
    <source>
        <dbReference type="EMBL" id="KAJ1160506.1"/>
    </source>
</evidence>
<feature type="compositionally biased region" description="Polar residues" evidence="1">
    <location>
        <begin position="110"/>
        <end position="121"/>
    </location>
</feature>
<dbReference type="Proteomes" id="UP001066276">
    <property type="component" value="Chromosome 4_2"/>
</dbReference>
<evidence type="ECO:0000256" key="1">
    <source>
        <dbReference type="SAM" id="MobiDB-lite"/>
    </source>
</evidence>
<proteinExistence type="predicted"/>
<feature type="compositionally biased region" description="Basic and acidic residues" evidence="1">
    <location>
        <begin position="87"/>
        <end position="105"/>
    </location>
</feature>